<gene>
    <name evidence="2" type="ORF">K0T92_11160</name>
</gene>
<proteinExistence type="predicted"/>
<reference evidence="2 3" key="1">
    <citation type="submission" date="2021-07" db="EMBL/GenBank/DDBJ databases">
        <title>Paenibacillus radiodurans sp. nov., isolated from the southeastern edge of Tengger Desert.</title>
        <authorList>
            <person name="Zhang G."/>
        </authorList>
    </citation>
    <scope>NUCLEOTIDE SEQUENCE [LARGE SCALE GENOMIC DNA]</scope>
    <source>
        <strain evidence="2 3">DT7-4</strain>
    </source>
</reference>
<keyword evidence="1" id="KW-0812">Transmembrane</keyword>
<dbReference type="RefSeq" id="WP_219872549.1">
    <property type="nucleotide sequence ID" value="NZ_JAHZIJ010000006.1"/>
</dbReference>
<keyword evidence="1" id="KW-1133">Transmembrane helix</keyword>
<protein>
    <submittedName>
        <fullName evidence="2">DUF2975 domain-containing protein</fullName>
    </submittedName>
</protein>
<dbReference type="Proteomes" id="UP000812277">
    <property type="component" value="Unassembled WGS sequence"/>
</dbReference>
<evidence type="ECO:0000313" key="2">
    <source>
        <dbReference type="EMBL" id="MBW7475307.1"/>
    </source>
</evidence>
<dbReference type="Pfam" id="PF11188">
    <property type="entry name" value="DUF2975"/>
    <property type="match status" value="1"/>
</dbReference>
<keyword evidence="1" id="KW-0472">Membrane</keyword>
<evidence type="ECO:0000256" key="1">
    <source>
        <dbReference type="SAM" id="Phobius"/>
    </source>
</evidence>
<feature type="transmembrane region" description="Helical" evidence="1">
    <location>
        <begin position="7"/>
        <end position="29"/>
    </location>
</feature>
<feature type="transmembrane region" description="Helical" evidence="1">
    <location>
        <begin position="119"/>
        <end position="141"/>
    </location>
</feature>
<dbReference type="InterPro" id="IPR021354">
    <property type="entry name" value="DUF2975"/>
</dbReference>
<accession>A0ABS7D5T3</accession>
<dbReference type="EMBL" id="JAHZIJ010000006">
    <property type="protein sequence ID" value="MBW7475307.1"/>
    <property type="molecule type" value="Genomic_DNA"/>
</dbReference>
<keyword evidence="3" id="KW-1185">Reference proteome</keyword>
<evidence type="ECO:0000313" key="3">
    <source>
        <dbReference type="Proteomes" id="UP000812277"/>
    </source>
</evidence>
<comment type="caution">
    <text evidence="2">The sequence shown here is derived from an EMBL/GenBank/DDBJ whole genome shotgun (WGS) entry which is preliminary data.</text>
</comment>
<organism evidence="2 3">
    <name type="scientific">Paenibacillus oenotherae</name>
    <dbReference type="NCBI Taxonomy" id="1435645"/>
    <lineage>
        <taxon>Bacteria</taxon>
        <taxon>Bacillati</taxon>
        <taxon>Bacillota</taxon>
        <taxon>Bacilli</taxon>
        <taxon>Bacillales</taxon>
        <taxon>Paenibacillaceae</taxon>
        <taxon>Paenibacillus</taxon>
    </lineage>
</organism>
<name>A0ABS7D5T3_9BACL</name>
<feature type="transmembrane region" description="Helical" evidence="1">
    <location>
        <begin position="93"/>
        <end position="113"/>
    </location>
</feature>
<sequence>MKRGSTLFLKGVVVLIGMAALAVCIFMLPDIARRDAEAHPETSYLQYPFLAGAYVLSLPLFISLYQAFKLLSYIDQNKAFSDLSVRALRHIKYSGILLSSVIAAGMLFIIIFIDDDVAGIIGLGIMCTFASAVIAIFAALLQRLLRDAIAIKSENDLTV</sequence>
<feature type="transmembrane region" description="Helical" evidence="1">
    <location>
        <begin position="49"/>
        <end position="72"/>
    </location>
</feature>